<organism evidence="1 2">
    <name type="scientific">Pilimelia terevasa</name>
    <dbReference type="NCBI Taxonomy" id="53372"/>
    <lineage>
        <taxon>Bacteria</taxon>
        <taxon>Bacillati</taxon>
        <taxon>Actinomycetota</taxon>
        <taxon>Actinomycetes</taxon>
        <taxon>Micromonosporales</taxon>
        <taxon>Micromonosporaceae</taxon>
        <taxon>Pilimelia</taxon>
    </lineage>
</organism>
<dbReference type="AlphaFoldDB" id="A0A8J3BJY2"/>
<name>A0A8J3BJY2_9ACTN</name>
<protein>
    <recommendedName>
        <fullName evidence="3">Transposase</fullName>
    </recommendedName>
</protein>
<proteinExistence type="predicted"/>
<evidence type="ECO:0008006" key="3">
    <source>
        <dbReference type="Google" id="ProtNLM"/>
    </source>
</evidence>
<dbReference type="EMBL" id="BMQC01000001">
    <property type="protein sequence ID" value="GGK16147.1"/>
    <property type="molecule type" value="Genomic_DNA"/>
</dbReference>
<dbReference type="PANTHER" id="PTHR30007">
    <property type="entry name" value="PHP DOMAIN PROTEIN"/>
    <property type="match status" value="1"/>
</dbReference>
<evidence type="ECO:0000313" key="1">
    <source>
        <dbReference type="EMBL" id="GGK16147.1"/>
    </source>
</evidence>
<sequence>MTTGPARQLLARRGITARIARRGIESSTRLGRHRYVIERSLEWISRFRRLARRYERKASHFLGFLRLACAVICYRRAVKLNLLSSTKPN</sequence>
<reference evidence="1" key="2">
    <citation type="submission" date="2020-09" db="EMBL/GenBank/DDBJ databases">
        <authorList>
            <person name="Sun Q."/>
            <person name="Ohkuma M."/>
        </authorList>
    </citation>
    <scope>NUCLEOTIDE SEQUENCE</scope>
    <source>
        <strain evidence="1">JCM 3091</strain>
    </source>
</reference>
<keyword evidence="2" id="KW-1185">Reference proteome</keyword>
<reference evidence="1" key="1">
    <citation type="journal article" date="2014" name="Int. J. Syst. Evol. Microbiol.">
        <title>Complete genome sequence of Corynebacterium casei LMG S-19264T (=DSM 44701T), isolated from a smear-ripened cheese.</title>
        <authorList>
            <consortium name="US DOE Joint Genome Institute (JGI-PGF)"/>
            <person name="Walter F."/>
            <person name="Albersmeier A."/>
            <person name="Kalinowski J."/>
            <person name="Ruckert C."/>
        </authorList>
    </citation>
    <scope>NUCLEOTIDE SEQUENCE</scope>
    <source>
        <strain evidence="1">JCM 3091</strain>
    </source>
</reference>
<dbReference type="PANTHER" id="PTHR30007:SF1">
    <property type="entry name" value="BLR1914 PROTEIN"/>
    <property type="match status" value="1"/>
</dbReference>
<comment type="caution">
    <text evidence="1">The sequence shown here is derived from an EMBL/GenBank/DDBJ whole genome shotgun (WGS) entry which is preliminary data.</text>
</comment>
<evidence type="ECO:0000313" key="2">
    <source>
        <dbReference type="Proteomes" id="UP000662200"/>
    </source>
</evidence>
<gene>
    <name evidence="1" type="ORF">GCM10010124_05960</name>
</gene>
<accession>A0A8J3BJY2</accession>
<dbReference type="Proteomes" id="UP000662200">
    <property type="component" value="Unassembled WGS sequence"/>
</dbReference>